<evidence type="ECO:0000313" key="2">
    <source>
        <dbReference type="Proteomes" id="UP000805193"/>
    </source>
</evidence>
<keyword evidence="2" id="KW-1185">Reference proteome</keyword>
<sequence length="207" mass="23108">MPTSCVVFGCKRRASRGTGIGFFRFPAEGRDRSRRQAWIDAVGRPMVDGVPWEPSEASRVCGLHFVTGAPSLSPRQVDHVPTVFKDIHFGRRRRILPKFDEHLGYNLVGFREAAEASDPVTSNYGDGGSLRSILEGDATLGPDGSPWRPSSNSRVCSDHFRGLRRVDVQRHPDYLPSVFPDAYSHRSPRFSRCDRSLHSCRPKSLSA</sequence>
<reference evidence="1 2" key="1">
    <citation type="journal article" date="2020" name="Cell">
        <title>Large-Scale Comparative Analyses of Tick Genomes Elucidate Their Genetic Diversity and Vector Capacities.</title>
        <authorList>
            <consortium name="Tick Genome and Microbiome Consortium (TIGMIC)"/>
            <person name="Jia N."/>
            <person name="Wang J."/>
            <person name="Shi W."/>
            <person name="Du L."/>
            <person name="Sun Y."/>
            <person name="Zhan W."/>
            <person name="Jiang J.F."/>
            <person name="Wang Q."/>
            <person name="Zhang B."/>
            <person name="Ji P."/>
            <person name="Bell-Sakyi L."/>
            <person name="Cui X.M."/>
            <person name="Yuan T.T."/>
            <person name="Jiang B.G."/>
            <person name="Yang W.F."/>
            <person name="Lam T.T."/>
            <person name="Chang Q.C."/>
            <person name="Ding S.J."/>
            <person name="Wang X.J."/>
            <person name="Zhu J.G."/>
            <person name="Ruan X.D."/>
            <person name="Zhao L."/>
            <person name="Wei J.T."/>
            <person name="Ye R.Z."/>
            <person name="Que T.C."/>
            <person name="Du C.H."/>
            <person name="Zhou Y.H."/>
            <person name="Cheng J.X."/>
            <person name="Dai P.F."/>
            <person name="Guo W.B."/>
            <person name="Han X.H."/>
            <person name="Huang E.J."/>
            <person name="Li L.F."/>
            <person name="Wei W."/>
            <person name="Gao Y.C."/>
            <person name="Liu J.Z."/>
            <person name="Shao H.Z."/>
            <person name="Wang X."/>
            <person name="Wang C.C."/>
            <person name="Yang T.C."/>
            <person name="Huo Q.B."/>
            <person name="Li W."/>
            <person name="Chen H.Y."/>
            <person name="Chen S.E."/>
            <person name="Zhou L.G."/>
            <person name="Ni X.B."/>
            <person name="Tian J.H."/>
            <person name="Sheng Y."/>
            <person name="Liu T."/>
            <person name="Pan Y.S."/>
            <person name="Xia L.Y."/>
            <person name="Li J."/>
            <person name="Zhao F."/>
            <person name="Cao W.C."/>
        </authorList>
    </citation>
    <scope>NUCLEOTIDE SEQUENCE [LARGE SCALE GENOMIC DNA]</scope>
    <source>
        <strain evidence="1">Iper-2018</strain>
    </source>
</reference>
<evidence type="ECO:0000313" key="1">
    <source>
        <dbReference type="EMBL" id="KAG0410740.1"/>
    </source>
</evidence>
<proteinExistence type="predicted"/>
<gene>
    <name evidence="1" type="ORF">HPB47_012161</name>
</gene>
<accession>A0AC60NUC7</accession>
<comment type="caution">
    <text evidence="1">The sequence shown here is derived from an EMBL/GenBank/DDBJ whole genome shotgun (WGS) entry which is preliminary data.</text>
</comment>
<protein>
    <submittedName>
        <fullName evidence="1">Uncharacterized protein</fullName>
    </submittedName>
</protein>
<name>A0AC60NUC7_IXOPE</name>
<dbReference type="Proteomes" id="UP000805193">
    <property type="component" value="Unassembled WGS sequence"/>
</dbReference>
<organism evidence="1 2">
    <name type="scientific">Ixodes persulcatus</name>
    <name type="common">Taiga tick</name>
    <dbReference type="NCBI Taxonomy" id="34615"/>
    <lineage>
        <taxon>Eukaryota</taxon>
        <taxon>Metazoa</taxon>
        <taxon>Ecdysozoa</taxon>
        <taxon>Arthropoda</taxon>
        <taxon>Chelicerata</taxon>
        <taxon>Arachnida</taxon>
        <taxon>Acari</taxon>
        <taxon>Parasitiformes</taxon>
        <taxon>Ixodida</taxon>
        <taxon>Ixodoidea</taxon>
        <taxon>Ixodidae</taxon>
        <taxon>Ixodinae</taxon>
        <taxon>Ixodes</taxon>
    </lineage>
</organism>
<dbReference type="EMBL" id="JABSTQ010011494">
    <property type="protein sequence ID" value="KAG0410740.1"/>
    <property type="molecule type" value="Genomic_DNA"/>
</dbReference>